<dbReference type="WBParaSite" id="ALUE_0000322301-mRNA-1">
    <property type="protein sequence ID" value="ALUE_0000322301-mRNA-1"/>
    <property type="gene ID" value="ALUE_0000322301"/>
</dbReference>
<organism evidence="1 2">
    <name type="scientific">Ascaris lumbricoides</name>
    <name type="common">Giant roundworm</name>
    <dbReference type="NCBI Taxonomy" id="6252"/>
    <lineage>
        <taxon>Eukaryota</taxon>
        <taxon>Metazoa</taxon>
        <taxon>Ecdysozoa</taxon>
        <taxon>Nematoda</taxon>
        <taxon>Chromadorea</taxon>
        <taxon>Rhabditida</taxon>
        <taxon>Spirurina</taxon>
        <taxon>Ascaridomorpha</taxon>
        <taxon>Ascaridoidea</taxon>
        <taxon>Ascarididae</taxon>
        <taxon>Ascaris</taxon>
    </lineage>
</organism>
<dbReference type="Proteomes" id="UP000036681">
    <property type="component" value="Unplaced"/>
</dbReference>
<proteinExistence type="predicted"/>
<dbReference type="AlphaFoldDB" id="A0A0M3HNG5"/>
<keyword evidence="1" id="KW-1185">Reference proteome</keyword>
<protein>
    <submittedName>
        <fullName evidence="2">Uncharacterized protein</fullName>
    </submittedName>
</protein>
<reference evidence="2" key="1">
    <citation type="submission" date="2017-02" db="UniProtKB">
        <authorList>
            <consortium name="WormBaseParasite"/>
        </authorList>
    </citation>
    <scope>IDENTIFICATION</scope>
</reference>
<sequence>MRWCVAIENHLTTPPIWHCSIPTTHYHLTVPSMEHAASASQRCNRICSLHAAKVRVTPLFSHLTVAHRMAVGESSEPSRRVAFMLSMQV</sequence>
<evidence type="ECO:0000313" key="1">
    <source>
        <dbReference type="Proteomes" id="UP000036681"/>
    </source>
</evidence>
<evidence type="ECO:0000313" key="2">
    <source>
        <dbReference type="WBParaSite" id="ALUE_0000322301-mRNA-1"/>
    </source>
</evidence>
<accession>A0A0M3HNG5</accession>
<name>A0A0M3HNG5_ASCLU</name>